<proteinExistence type="inferred from homology"/>
<dbReference type="HOGENOM" id="CLU_010194_2_10_1"/>
<dbReference type="Gene3D" id="3.40.50.720">
    <property type="entry name" value="NAD(P)-binding Rossmann-like Domain"/>
    <property type="match status" value="2"/>
</dbReference>
<evidence type="ECO:0000256" key="1">
    <source>
        <dbReference type="ARBA" id="ARBA00006484"/>
    </source>
</evidence>
<dbReference type="AlphaFoldDB" id="A0A0D2D4F0"/>
<dbReference type="SUPFAM" id="SSF51735">
    <property type="entry name" value="NAD(P)-binding Rossmann-fold domains"/>
    <property type="match status" value="1"/>
</dbReference>
<keyword evidence="2" id="KW-0560">Oxidoreductase</keyword>
<dbReference type="InterPro" id="IPR002347">
    <property type="entry name" value="SDR_fam"/>
</dbReference>
<evidence type="ECO:0000313" key="3">
    <source>
        <dbReference type="EMBL" id="KIW30534.1"/>
    </source>
</evidence>
<dbReference type="PRINTS" id="PR00081">
    <property type="entry name" value="GDHRDH"/>
</dbReference>
<accession>A0A0D2D4F0</accession>
<gene>
    <name evidence="3" type="ORF">PV07_06273</name>
</gene>
<dbReference type="PANTHER" id="PTHR24321">
    <property type="entry name" value="DEHYDROGENASES, SHORT CHAIN"/>
    <property type="match status" value="1"/>
</dbReference>
<name>A0A0D2D4F0_9EURO</name>
<dbReference type="Pfam" id="PF00106">
    <property type="entry name" value="adh_short"/>
    <property type="match status" value="1"/>
</dbReference>
<dbReference type="PANTHER" id="PTHR24321:SF8">
    <property type="entry name" value="ESTRADIOL 17-BETA-DEHYDROGENASE 8-RELATED"/>
    <property type="match status" value="1"/>
</dbReference>
<evidence type="ECO:0000256" key="2">
    <source>
        <dbReference type="ARBA" id="ARBA00023002"/>
    </source>
</evidence>
<dbReference type="STRING" id="569365.A0A0D2D4F0"/>
<protein>
    <submittedName>
        <fullName evidence="3">Uncharacterized protein</fullName>
    </submittedName>
</protein>
<dbReference type="GeneID" id="27345467"/>
<dbReference type="EMBL" id="KN847042">
    <property type="protein sequence ID" value="KIW30534.1"/>
    <property type="molecule type" value="Genomic_DNA"/>
</dbReference>
<dbReference type="Pfam" id="PF13561">
    <property type="entry name" value="adh_short_C2"/>
    <property type="match status" value="1"/>
</dbReference>
<keyword evidence="4" id="KW-1185">Reference proteome</keyword>
<dbReference type="OrthoDB" id="5840532at2759"/>
<organism evidence="3 4">
    <name type="scientific">Cladophialophora immunda</name>
    <dbReference type="NCBI Taxonomy" id="569365"/>
    <lineage>
        <taxon>Eukaryota</taxon>
        <taxon>Fungi</taxon>
        <taxon>Dikarya</taxon>
        <taxon>Ascomycota</taxon>
        <taxon>Pezizomycotina</taxon>
        <taxon>Eurotiomycetes</taxon>
        <taxon>Chaetothyriomycetidae</taxon>
        <taxon>Chaetothyriales</taxon>
        <taxon>Herpotrichiellaceae</taxon>
        <taxon>Cladophialophora</taxon>
    </lineage>
</organism>
<dbReference type="GO" id="GO:0016491">
    <property type="term" value="F:oxidoreductase activity"/>
    <property type="evidence" value="ECO:0007669"/>
    <property type="project" value="UniProtKB-KW"/>
</dbReference>
<sequence>MDPLLLVDINRIGLEDTQQLVKEASGTAEVHLHVADVSLAAEVELMVKTCVAVFGRIDFAMNNTGIAQGGKKTADTPIEMFDRLANVNVKGCFYTSTKHAVLVLTRVDARQFAPHQIRVNSICPGFVPTPLMSGAGMPDSFYEAVKLESPQNRMTAPEEIAEGVVFLSESRAAGITGINLSVDSGAALYHAY</sequence>
<dbReference type="Proteomes" id="UP000054466">
    <property type="component" value="Unassembled WGS sequence"/>
</dbReference>
<comment type="similarity">
    <text evidence="1">Belongs to the short-chain dehydrogenases/reductases (SDR) family.</text>
</comment>
<reference evidence="3 4" key="1">
    <citation type="submission" date="2015-01" db="EMBL/GenBank/DDBJ databases">
        <title>The Genome Sequence of Cladophialophora immunda CBS83496.</title>
        <authorList>
            <consortium name="The Broad Institute Genomics Platform"/>
            <person name="Cuomo C."/>
            <person name="de Hoog S."/>
            <person name="Gorbushina A."/>
            <person name="Stielow B."/>
            <person name="Teixiera M."/>
            <person name="Abouelleil A."/>
            <person name="Chapman S.B."/>
            <person name="Priest M."/>
            <person name="Young S.K."/>
            <person name="Wortman J."/>
            <person name="Nusbaum C."/>
            <person name="Birren B."/>
        </authorList>
    </citation>
    <scope>NUCLEOTIDE SEQUENCE [LARGE SCALE GENOMIC DNA]</scope>
    <source>
        <strain evidence="3 4">CBS 83496</strain>
    </source>
</reference>
<evidence type="ECO:0000313" key="4">
    <source>
        <dbReference type="Proteomes" id="UP000054466"/>
    </source>
</evidence>
<dbReference type="RefSeq" id="XP_016250750.1">
    <property type="nucleotide sequence ID" value="XM_016393231.1"/>
</dbReference>
<dbReference type="VEuPathDB" id="FungiDB:PV07_06273"/>
<dbReference type="InterPro" id="IPR036291">
    <property type="entry name" value="NAD(P)-bd_dom_sf"/>
</dbReference>